<feature type="transmembrane region" description="Helical" evidence="1">
    <location>
        <begin position="19"/>
        <end position="35"/>
    </location>
</feature>
<comment type="caution">
    <text evidence="2">The sequence shown here is derived from an EMBL/GenBank/DDBJ whole genome shotgun (WGS) entry which is preliminary data.</text>
</comment>
<dbReference type="EMBL" id="JUIW01000003">
    <property type="protein sequence ID" value="RYJ44361.1"/>
    <property type="molecule type" value="Genomic_DNA"/>
</dbReference>
<dbReference type="RefSeq" id="WP_129750128.1">
    <property type="nucleotide sequence ID" value="NZ_JUIW01000003.1"/>
</dbReference>
<organism evidence="2 3">
    <name type="scientific">Flavobacterium beibuense</name>
    <dbReference type="NCBI Taxonomy" id="657326"/>
    <lineage>
        <taxon>Bacteria</taxon>
        <taxon>Pseudomonadati</taxon>
        <taxon>Bacteroidota</taxon>
        <taxon>Flavobacteriia</taxon>
        <taxon>Flavobacteriales</taxon>
        <taxon>Flavobacteriaceae</taxon>
        <taxon>Flavobacterium</taxon>
    </lineage>
</organism>
<dbReference type="AlphaFoldDB" id="A0A444WET0"/>
<name>A0A444WET0_9FLAO</name>
<keyword evidence="1" id="KW-0472">Membrane</keyword>
<proteinExistence type="predicted"/>
<feature type="transmembrane region" description="Helical" evidence="1">
    <location>
        <begin position="47"/>
        <end position="68"/>
    </location>
</feature>
<dbReference type="Proteomes" id="UP000289775">
    <property type="component" value="Unassembled WGS sequence"/>
</dbReference>
<reference evidence="2 3" key="1">
    <citation type="submission" date="2014-12" db="EMBL/GenBank/DDBJ databases">
        <title>Genome sequence of Flavobacterium beibuense RSKm HC5.</title>
        <authorList>
            <person name="Kim J.F."/>
            <person name="Song J.Y."/>
            <person name="Kwak M.-J."/>
            <person name="Lee S.-W."/>
        </authorList>
    </citation>
    <scope>NUCLEOTIDE SEQUENCE [LARGE SCALE GENOMIC DNA]</scope>
    <source>
        <strain evidence="2 3">RSKm HC5</strain>
    </source>
</reference>
<evidence type="ECO:0000313" key="3">
    <source>
        <dbReference type="Proteomes" id="UP000289775"/>
    </source>
</evidence>
<sequence>MEENNNQNTQPEAPKRKPAPLFAIAFFYLLGFMLTRKGSTETTLSTIMLVLGWVLLAASMVLSVIFFVRTFKDILKKK</sequence>
<keyword evidence="1" id="KW-0812">Transmembrane</keyword>
<evidence type="ECO:0000256" key="1">
    <source>
        <dbReference type="SAM" id="Phobius"/>
    </source>
</evidence>
<keyword evidence="3" id="KW-1185">Reference proteome</keyword>
<accession>A0A444WET0</accession>
<dbReference type="OrthoDB" id="1367052at2"/>
<protein>
    <submittedName>
        <fullName evidence="2">Uncharacterized protein</fullName>
    </submittedName>
</protein>
<gene>
    <name evidence="2" type="ORF">NU09_0971</name>
</gene>
<evidence type="ECO:0000313" key="2">
    <source>
        <dbReference type="EMBL" id="RYJ44361.1"/>
    </source>
</evidence>
<keyword evidence="1" id="KW-1133">Transmembrane helix</keyword>